<dbReference type="InterPro" id="IPR038351">
    <property type="entry name" value="MCD_N_sf"/>
</dbReference>
<dbReference type="GO" id="GO:0050080">
    <property type="term" value="F:malonyl-CoA decarboxylase activity"/>
    <property type="evidence" value="ECO:0007669"/>
    <property type="project" value="InterPro"/>
</dbReference>
<dbReference type="AlphaFoldDB" id="A0A975I9F3"/>
<dbReference type="InterPro" id="IPR038917">
    <property type="entry name" value="Malonyl_CoA_deC"/>
</dbReference>
<dbReference type="RefSeq" id="WP_209357532.1">
    <property type="nucleotide sequence ID" value="NZ_CP060010.1"/>
</dbReference>
<gene>
    <name evidence="3" type="ORF">HZ995_04785</name>
</gene>
<dbReference type="KEGG" id="cact:HZ995_04785"/>
<dbReference type="InterPro" id="IPR042303">
    <property type="entry name" value="Malonyl_CoA_deC_C_sf"/>
</dbReference>
<dbReference type="InterPro" id="IPR035372">
    <property type="entry name" value="MCD_N"/>
</dbReference>
<feature type="domain" description="Malonyl-CoA decarboxylase C-terminal" evidence="1">
    <location>
        <begin position="320"/>
        <end position="380"/>
    </location>
</feature>
<dbReference type="Gene3D" id="3.40.630.150">
    <property type="entry name" value="Malonyl-CoA decarboxylase, catalytic domain"/>
    <property type="match status" value="2"/>
</dbReference>
<name>A0A975I9F3_9RHOB</name>
<dbReference type="GO" id="GO:0006633">
    <property type="term" value="P:fatty acid biosynthetic process"/>
    <property type="evidence" value="ECO:0007669"/>
    <property type="project" value="InterPro"/>
</dbReference>
<dbReference type="PANTHER" id="PTHR28641:SF1">
    <property type="entry name" value="MALONYL-COA DECARBOXYLASE, MITOCHONDRIAL"/>
    <property type="match status" value="1"/>
</dbReference>
<accession>A0A975I9F3</accession>
<dbReference type="InterPro" id="IPR007956">
    <property type="entry name" value="Malonyl_CoA_deC_C"/>
</dbReference>
<reference evidence="3" key="1">
    <citation type="submission" date="2020-07" db="EMBL/GenBank/DDBJ databases">
        <title>Genome sequences of bacteria associated with the marine, planktonic diatom Thalassiosira profunda strain ECT2AJA-044.</title>
        <authorList>
            <person name="Gargas C.B."/>
            <person name="Roberts W.R."/>
            <person name="Alverson A.J."/>
        </authorList>
    </citation>
    <scope>NUCLEOTIDE SEQUENCE</scope>
    <source>
        <strain evidence="3">ECT2AJA-044</strain>
    </source>
</reference>
<feature type="domain" description="Malonyl-CoA decarboxylase N-terminal" evidence="2">
    <location>
        <begin position="78"/>
        <end position="159"/>
    </location>
</feature>
<dbReference type="Proteomes" id="UP000665026">
    <property type="component" value="Chromosome"/>
</dbReference>
<dbReference type="PANTHER" id="PTHR28641">
    <property type="match status" value="1"/>
</dbReference>
<protein>
    <submittedName>
        <fullName evidence="3">Malonyl-CoA decarboxylase</fullName>
    </submittedName>
</protein>
<dbReference type="Gene3D" id="1.20.140.90">
    <property type="entry name" value="Malonyl-CoA decarboxylase, oligemerization domain"/>
    <property type="match status" value="1"/>
</dbReference>
<proteinExistence type="predicted"/>
<evidence type="ECO:0000313" key="3">
    <source>
        <dbReference type="EMBL" id="QTN36836.1"/>
    </source>
</evidence>
<evidence type="ECO:0000259" key="2">
    <source>
        <dbReference type="Pfam" id="PF17408"/>
    </source>
</evidence>
<evidence type="ECO:0000313" key="4">
    <source>
        <dbReference type="Proteomes" id="UP000665026"/>
    </source>
</evidence>
<sequence length="418" mass="47167">MSGRSTFADIVQTLFERRGSKGSALQSRSIEEMCHALLDVEGEVSGIALAEAVLDRYAGMDPDEKLRFFQFLNTDLEIDPAALRAAVSGFQNGQSIEDYRRIGRLAEPRRQELLRRLNQPSGATQALVNMRADLTRAKARDTNLARTDQDFQHLLRSWFNRGFLVLRQINWDTPASILEKIVAYEAVHAIQDWDDLRRRLYPQDRRCFAFFHPSMPDEPLIFVEVALTLGVPHSIQHVLSEHRDQREAEETKVAVFYSISNCQEGLAGVSFGSMLIKQVVAELSRELPQLETFVTLSPIPRLAEWTRSVNGEDPSDDRSVRAAASDYLLTAKDAKGRPFDPVARFHLGNGAQVYAVHAEADLSENGVSQSFGAMVNYQYDLSKIEQNHERFVQDQEVSLAPQFKNSQGMATNRKRILA</sequence>
<dbReference type="Pfam" id="PF05292">
    <property type="entry name" value="MCD"/>
    <property type="match status" value="2"/>
</dbReference>
<evidence type="ECO:0000259" key="1">
    <source>
        <dbReference type="Pfam" id="PF05292"/>
    </source>
</evidence>
<organism evidence="3 4">
    <name type="scientific">Cognatishimia activa</name>
    <dbReference type="NCBI Taxonomy" id="1715691"/>
    <lineage>
        <taxon>Bacteria</taxon>
        <taxon>Pseudomonadati</taxon>
        <taxon>Pseudomonadota</taxon>
        <taxon>Alphaproteobacteria</taxon>
        <taxon>Rhodobacterales</taxon>
        <taxon>Paracoccaceae</taxon>
        <taxon>Cognatishimia</taxon>
    </lineage>
</organism>
<dbReference type="Pfam" id="PF17408">
    <property type="entry name" value="MCD_N"/>
    <property type="match status" value="1"/>
</dbReference>
<feature type="domain" description="Malonyl-CoA decarboxylase C-terminal" evidence="1">
    <location>
        <begin position="162"/>
        <end position="309"/>
    </location>
</feature>
<dbReference type="EMBL" id="CP060010">
    <property type="protein sequence ID" value="QTN36836.1"/>
    <property type="molecule type" value="Genomic_DNA"/>
</dbReference>